<reference evidence="1 2" key="1">
    <citation type="submission" date="2023-07" db="EMBL/GenBank/DDBJ databases">
        <title>Genomic Encyclopedia of Type Strains, Phase IV (KMG-IV): sequencing the most valuable type-strain genomes for metagenomic binning, comparative biology and taxonomic classification.</title>
        <authorList>
            <person name="Goeker M."/>
        </authorList>
    </citation>
    <scope>NUCLEOTIDE SEQUENCE [LARGE SCALE GENOMIC DNA]</scope>
    <source>
        <strain evidence="1 2">DSM 5896</strain>
    </source>
</reference>
<evidence type="ECO:0008006" key="3">
    <source>
        <dbReference type="Google" id="ProtNLM"/>
    </source>
</evidence>
<evidence type="ECO:0000313" key="1">
    <source>
        <dbReference type="EMBL" id="MDQ0395455.1"/>
    </source>
</evidence>
<protein>
    <recommendedName>
        <fullName evidence="3">Aldose 1-epimerase</fullName>
    </recommendedName>
</protein>
<comment type="caution">
    <text evidence="1">The sequence shown here is derived from an EMBL/GenBank/DDBJ whole genome shotgun (WGS) entry which is preliminary data.</text>
</comment>
<proteinExistence type="predicted"/>
<dbReference type="Proteomes" id="UP001237448">
    <property type="component" value="Unassembled WGS sequence"/>
</dbReference>
<gene>
    <name evidence="1" type="ORF">J3R73_005247</name>
</gene>
<keyword evidence="2" id="KW-1185">Reference proteome</keyword>
<accession>A0ABU0FLH1</accession>
<name>A0ABU0FLH1_9HYPH</name>
<dbReference type="EMBL" id="JAUSVK010000001">
    <property type="protein sequence ID" value="MDQ0395455.1"/>
    <property type="molecule type" value="Genomic_DNA"/>
</dbReference>
<evidence type="ECO:0000313" key="2">
    <source>
        <dbReference type="Proteomes" id="UP001237448"/>
    </source>
</evidence>
<dbReference type="InterPro" id="IPR011013">
    <property type="entry name" value="Gal_mutarotase_sf_dom"/>
</dbReference>
<organism evidence="1 2">
    <name type="scientific">Labrys monachus</name>
    <dbReference type="NCBI Taxonomy" id="217067"/>
    <lineage>
        <taxon>Bacteria</taxon>
        <taxon>Pseudomonadati</taxon>
        <taxon>Pseudomonadota</taxon>
        <taxon>Alphaproteobacteria</taxon>
        <taxon>Hyphomicrobiales</taxon>
        <taxon>Xanthobacteraceae</taxon>
        <taxon>Labrys</taxon>
    </lineage>
</organism>
<sequence>MTTGADFVTLQADGISVTLDLAVGHIRALEVDRGEQRIAPLHTAPWIGDSHASDTPAHLARLSGDFLCAPFGPSDIDGSPSHGWPANSPWRHLGTEAVAGGSVARFELGRTVMGATVTKEFTLRDGHPFLYQRHLFSGGEGAVSVGLHMMVSLPQGGHLSFSPKLFAETPAEALEPDAARGHSLLAYPARFTDLKHAPRADGGTANLTCYPFDRNHEDFVMMVEKPEDRLAWAAALRHHERDLVLSLKRPADFPATLLWMSNGGRYYAPWNSRHRGVLGLEEARTYSLNGHKASIAPNPLSAQGIPTSIALGANGEVDLRQAIGIMPVPPGWDRVTDVEARGGTLAVITDIGEFTVPYDPAFVLHR</sequence>
<dbReference type="SUPFAM" id="SSF74650">
    <property type="entry name" value="Galactose mutarotase-like"/>
    <property type="match status" value="1"/>
</dbReference>
<dbReference type="RefSeq" id="WP_307434171.1">
    <property type="nucleotide sequence ID" value="NZ_JAUSVK010000001.1"/>
</dbReference>